<dbReference type="RefSeq" id="WP_344696616.1">
    <property type="nucleotide sequence ID" value="NZ_BAABBR010000001.1"/>
</dbReference>
<organism evidence="4 5">
    <name type="scientific">Sphingomonas rosea</name>
    <dbReference type="NCBI Taxonomy" id="335605"/>
    <lineage>
        <taxon>Bacteria</taxon>
        <taxon>Pseudomonadati</taxon>
        <taxon>Pseudomonadota</taxon>
        <taxon>Alphaproteobacteria</taxon>
        <taxon>Sphingomonadales</taxon>
        <taxon>Sphingomonadaceae</taxon>
        <taxon>Sphingomonas</taxon>
    </lineage>
</organism>
<dbReference type="Proteomes" id="UP001424459">
    <property type="component" value="Unassembled WGS sequence"/>
</dbReference>
<dbReference type="EMBL" id="BAABBR010000001">
    <property type="protein sequence ID" value="GAA4036763.1"/>
    <property type="molecule type" value="Genomic_DNA"/>
</dbReference>
<dbReference type="PANTHER" id="PTHR42776">
    <property type="entry name" value="SERINE PEPTIDASE S9 FAMILY MEMBER"/>
    <property type="match status" value="1"/>
</dbReference>
<dbReference type="InterPro" id="IPR029058">
    <property type="entry name" value="AB_hydrolase_fold"/>
</dbReference>
<dbReference type="SUPFAM" id="SSF82171">
    <property type="entry name" value="DPP6 N-terminal domain-like"/>
    <property type="match status" value="1"/>
</dbReference>
<accession>A0ABP7U6A6</accession>
<feature type="chain" id="PRO_5047319390" evidence="2">
    <location>
        <begin position="21"/>
        <end position="646"/>
    </location>
</feature>
<evidence type="ECO:0000259" key="3">
    <source>
        <dbReference type="Pfam" id="PF00326"/>
    </source>
</evidence>
<feature type="domain" description="Peptidase S9 prolyl oligopeptidase catalytic" evidence="3">
    <location>
        <begin position="440"/>
        <end position="636"/>
    </location>
</feature>
<comment type="caution">
    <text evidence="4">The sequence shown here is derived from an EMBL/GenBank/DDBJ whole genome shotgun (WGS) entry which is preliminary data.</text>
</comment>
<dbReference type="InterPro" id="IPR011042">
    <property type="entry name" value="6-blade_b-propeller_TolB-like"/>
</dbReference>
<protein>
    <submittedName>
        <fullName evidence="4">S9 family peptidase</fullName>
    </submittedName>
</protein>
<evidence type="ECO:0000313" key="5">
    <source>
        <dbReference type="Proteomes" id="UP001424459"/>
    </source>
</evidence>
<dbReference type="SUPFAM" id="SSF53474">
    <property type="entry name" value="alpha/beta-Hydrolases"/>
    <property type="match status" value="1"/>
</dbReference>
<evidence type="ECO:0000256" key="2">
    <source>
        <dbReference type="SAM" id="SignalP"/>
    </source>
</evidence>
<keyword evidence="1" id="KW-0378">Hydrolase</keyword>
<evidence type="ECO:0000256" key="1">
    <source>
        <dbReference type="ARBA" id="ARBA00022801"/>
    </source>
</evidence>
<name>A0ABP7U6A6_9SPHN</name>
<evidence type="ECO:0000313" key="4">
    <source>
        <dbReference type="EMBL" id="GAA4036763.1"/>
    </source>
</evidence>
<dbReference type="Pfam" id="PF00326">
    <property type="entry name" value="Peptidase_S9"/>
    <property type="match status" value="1"/>
</dbReference>
<keyword evidence="2" id="KW-0732">Signal</keyword>
<reference evidence="5" key="1">
    <citation type="journal article" date="2019" name="Int. J. Syst. Evol. Microbiol.">
        <title>The Global Catalogue of Microorganisms (GCM) 10K type strain sequencing project: providing services to taxonomists for standard genome sequencing and annotation.</title>
        <authorList>
            <consortium name="The Broad Institute Genomics Platform"/>
            <consortium name="The Broad Institute Genome Sequencing Center for Infectious Disease"/>
            <person name="Wu L."/>
            <person name="Ma J."/>
        </authorList>
    </citation>
    <scope>NUCLEOTIDE SEQUENCE [LARGE SCALE GENOMIC DNA]</scope>
    <source>
        <strain evidence="5">JCM 17564</strain>
    </source>
</reference>
<dbReference type="Gene3D" id="2.120.10.30">
    <property type="entry name" value="TolB, C-terminal domain"/>
    <property type="match status" value="1"/>
</dbReference>
<sequence length="646" mass="70167">MKRILFAAAASLLATTAASAAPLSIDQAAKLFATRSSGWAPDLSPNGDRIAYLAAGPGSISYLHVMDVATKSDNVLLQSSGKPEQLRWCGFADDTWLICYFDGDVPYAGQIISSSRLVAVDSRTGAVKRLGVSDSSVSREFIQFDGNVIDWLPHRTGAILIQRNYPNLSNDGESGSGVDELQLGSFKFTKVVSPAVGSQYYSTDGRGQIRFRGVSEINQFGKLTGKQNWAYLKAGSTSWQSLPDFGESFQPLTVDRRTDSLYYLKPLNGRQALYSFKLDGSNVSTLVAKNDKVDIDGVLRFGAENDVAGYSYTEDREHLVYTDPAARALASSLSRALPDLPLINIAGNDKAHNRLLIHATADVDPGVYYLLDQTTKKMDVVLESNKFIDRSLLAPMRQIDVPMSDGKSIPAYITRSASAGTGPRPVVILPHGGPTSRDSWGFDWLTQFLAARGYVVVQPNYRGSDGYGKDFLGDNAIKSWKLVMSDIRDTSDWLVKQGIADPNRMAMMGWSYGGYAALQSAAMDQRYKAVVAIAPVTSFKKLRGQMAGFTNEDLSLKEIGKGDQLAEGSPVNRAGDIKAPVLLVHGTLDGNVAYEQSRAMQAALHRTGNQAELITFKGLDHQLADSDARTQMLTAIGQMLDKTIGH</sequence>
<dbReference type="Gene3D" id="3.40.50.1820">
    <property type="entry name" value="alpha/beta hydrolase"/>
    <property type="match status" value="1"/>
</dbReference>
<feature type="signal peptide" evidence="2">
    <location>
        <begin position="1"/>
        <end position="20"/>
    </location>
</feature>
<gene>
    <name evidence="4" type="ORF">GCM10022281_16720</name>
</gene>
<dbReference type="InterPro" id="IPR001375">
    <property type="entry name" value="Peptidase_S9_cat"/>
</dbReference>
<proteinExistence type="predicted"/>
<keyword evidence="5" id="KW-1185">Reference proteome</keyword>
<dbReference type="PANTHER" id="PTHR42776:SF27">
    <property type="entry name" value="DIPEPTIDYL PEPTIDASE FAMILY MEMBER 6"/>
    <property type="match status" value="1"/>
</dbReference>